<dbReference type="InterPro" id="IPR012910">
    <property type="entry name" value="Plug_dom"/>
</dbReference>
<organism evidence="14 15">
    <name type="scientific">Mucilaginibacter terrigena</name>
    <dbReference type="NCBI Taxonomy" id="2492395"/>
    <lineage>
        <taxon>Bacteria</taxon>
        <taxon>Pseudomonadati</taxon>
        <taxon>Bacteroidota</taxon>
        <taxon>Sphingobacteriia</taxon>
        <taxon>Sphingobacteriales</taxon>
        <taxon>Sphingobacteriaceae</taxon>
        <taxon>Mucilaginibacter</taxon>
    </lineage>
</organism>
<evidence type="ECO:0000313" key="15">
    <source>
        <dbReference type="Proteomes" id="UP000293331"/>
    </source>
</evidence>
<keyword evidence="6 8" id="KW-0472">Membrane</keyword>
<dbReference type="Proteomes" id="UP000293331">
    <property type="component" value="Unassembled WGS sequence"/>
</dbReference>
<dbReference type="Pfam" id="PF13715">
    <property type="entry name" value="CarbopepD_reg_2"/>
    <property type="match status" value="1"/>
</dbReference>
<dbReference type="Pfam" id="PF00593">
    <property type="entry name" value="TonB_dep_Rec_b-barrel"/>
    <property type="match status" value="1"/>
</dbReference>
<dbReference type="Gene3D" id="2.170.130.10">
    <property type="entry name" value="TonB-dependent receptor, plug domain"/>
    <property type="match status" value="1"/>
</dbReference>
<keyword evidence="3 8" id="KW-1134">Transmembrane beta strand</keyword>
<evidence type="ECO:0000256" key="6">
    <source>
        <dbReference type="ARBA" id="ARBA00023136"/>
    </source>
</evidence>
<evidence type="ECO:0000313" key="14">
    <source>
        <dbReference type="EMBL" id="RYU91391.1"/>
    </source>
</evidence>
<dbReference type="SUPFAM" id="SSF49464">
    <property type="entry name" value="Carboxypeptidase regulatory domain-like"/>
    <property type="match status" value="1"/>
</dbReference>
<dbReference type="EMBL" id="SEWG01000002">
    <property type="protein sequence ID" value="RYU91391.1"/>
    <property type="molecule type" value="Genomic_DNA"/>
</dbReference>
<dbReference type="RefSeq" id="WP_129875650.1">
    <property type="nucleotide sequence ID" value="NZ_SEWG01000002.1"/>
</dbReference>
<dbReference type="Gene3D" id="2.40.170.20">
    <property type="entry name" value="TonB-dependent receptor, beta-barrel domain"/>
    <property type="match status" value="1"/>
</dbReference>
<evidence type="ECO:0000256" key="4">
    <source>
        <dbReference type="ARBA" id="ARBA00022692"/>
    </source>
</evidence>
<dbReference type="NCBIfam" id="TIGR04056">
    <property type="entry name" value="OMP_RagA_SusC"/>
    <property type="match status" value="1"/>
</dbReference>
<dbReference type="InterPro" id="IPR037066">
    <property type="entry name" value="Plug_dom_sf"/>
</dbReference>
<dbReference type="AlphaFoldDB" id="A0A4Q5LPQ1"/>
<feature type="signal peptide" evidence="11">
    <location>
        <begin position="1"/>
        <end position="21"/>
    </location>
</feature>
<evidence type="ECO:0000256" key="9">
    <source>
        <dbReference type="RuleBase" id="RU003357"/>
    </source>
</evidence>
<evidence type="ECO:0000256" key="5">
    <source>
        <dbReference type="ARBA" id="ARBA00023077"/>
    </source>
</evidence>
<evidence type="ECO:0000256" key="7">
    <source>
        <dbReference type="ARBA" id="ARBA00023237"/>
    </source>
</evidence>
<comment type="caution">
    <text evidence="14">The sequence shown here is derived from an EMBL/GenBank/DDBJ whole genome shotgun (WGS) entry which is preliminary data.</text>
</comment>
<name>A0A4Q5LPQ1_9SPHI</name>
<feature type="domain" description="TonB-dependent receptor plug" evidence="13">
    <location>
        <begin position="116"/>
        <end position="235"/>
    </location>
</feature>
<feature type="chain" id="PRO_5021022660" evidence="11">
    <location>
        <begin position="22"/>
        <end position="1061"/>
    </location>
</feature>
<evidence type="ECO:0000256" key="8">
    <source>
        <dbReference type="PROSITE-ProRule" id="PRU01360"/>
    </source>
</evidence>
<proteinExistence type="inferred from homology"/>
<accession>A0A4Q5LPQ1</accession>
<evidence type="ECO:0000256" key="10">
    <source>
        <dbReference type="SAM" id="MobiDB-lite"/>
    </source>
</evidence>
<dbReference type="NCBIfam" id="TIGR04057">
    <property type="entry name" value="SusC_RagA_signa"/>
    <property type="match status" value="1"/>
</dbReference>
<keyword evidence="2 8" id="KW-0813">Transport</keyword>
<dbReference type="GO" id="GO:0009279">
    <property type="term" value="C:cell outer membrane"/>
    <property type="evidence" value="ECO:0007669"/>
    <property type="project" value="UniProtKB-SubCell"/>
</dbReference>
<comment type="subcellular location">
    <subcellularLocation>
        <location evidence="1 8">Cell outer membrane</location>
        <topology evidence="1 8">Multi-pass membrane protein</topology>
    </subcellularLocation>
</comment>
<dbReference type="OrthoDB" id="9768177at2"/>
<gene>
    <name evidence="14" type="ORF">EWM62_05470</name>
</gene>
<keyword evidence="11" id="KW-0732">Signal</keyword>
<keyword evidence="15" id="KW-1185">Reference proteome</keyword>
<dbReference type="InterPro" id="IPR000531">
    <property type="entry name" value="Beta-barrel_TonB"/>
</dbReference>
<evidence type="ECO:0000256" key="11">
    <source>
        <dbReference type="SAM" id="SignalP"/>
    </source>
</evidence>
<feature type="domain" description="TonB-dependent receptor-like beta-barrel" evidence="12">
    <location>
        <begin position="429"/>
        <end position="803"/>
    </location>
</feature>
<dbReference type="InterPro" id="IPR023996">
    <property type="entry name" value="TonB-dep_OMP_SusC/RagA"/>
</dbReference>
<evidence type="ECO:0000259" key="12">
    <source>
        <dbReference type="Pfam" id="PF00593"/>
    </source>
</evidence>
<dbReference type="Gene3D" id="2.60.40.1120">
    <property type="entry name" value="Carboxypeptidase-like, regulatory domain"/>
    <property type="match status" value="1"/>
</dbReference>
<dbReference type="InterPro" id="IPR036942">
    <property type="entry name" value="Beta-barrel_TonB_sf"/>
</dbReference>
<evidence type="ECO:0000256" key="3">
    <source>
        <dbReference type="ARBA" id="ARBA00022452"/>
    </source>
</evidence>
<feature type="region of interest" description="Disordered" evidence="10">
    <location>
        <begin position="499"/>
        <end position="526"/>
    </location>
</feature>
<keyword evidence="7 8" id="KW-0998">Cell outer membrane</keyword>
<dbReference type="SUPFAM" id="SSF56935">
    <property type="entry name" value="Porins"/>
    <property type="match status" value="1"/>
</dbReference>
<dbReference type="PROSITE" id="PS52016">
    <property type="entry name" value="TONB_DEPENDENT_REC_3"/>
    <property type="match status" value="1"/>
</dbReference>
<evidence type="ECO:0000259" key="13">
    <source>
        <dbReference type="Pfam" id="PF07715"/>
    </source>
</evidence>
<dbReference type="InterPro" id="IPR023997">
    <property type="entry name" value="TonB-dep_OMP_SusC/RagA_CS"/>
</dbReference>
<reference evidence="14 15" key="1">
    <citation type="submission" date="2019-02" db="EMBL/GenBank/DDBJ databases">
        <title>Bacterial novel species Mucilaginibacter sp. 17JY9-4 isolated from soil.</title>
        <authorList>
            <person name="Jung H.-Y."/>
        </authorList>
    </citation>
    <scope>NUCLEOTIDE SEQUENCE [LARGE SCALE GENOMIC DNA]</scope>
    <source>
        <strain evidence="14 15">17JY9-4</strain>
    </source>
</reference>
<evidence type="ECO:0000256" key="2">
    <source>
        <dbReference type="ARBA" id="ARBA00022448"/>
    </source>
</evidence>
<dbReference type="Pfam" id="PF07715">
    <property type="entry name" value="Plug"/>
    <property type="match status" value="1"/>
</dbReference>
<keyword evidence="4 8" id="KW-0812">Transmembrane</keyword>
<comment type="similarity">
    <text evidence="8 9">Belongs to the TonB-dependent receptor family.</text>
</comment>
<dbReference type="InterPro" id="IPR008969">
    <property type="entry name" value="CarboxyPept-like_regulatory"/>
</dbReference>
<protein>
    <submittedName>
        <fullName evidence="14">SusC/RagA family TonB-linked outer membrane protein</fullName>
    </submittedName>
</protein>
<keyword evidence="5 9" id="KW-0798">TonB box</keyword>
<dbReference type="InterPro" id="IPR039426">
    <property type="entry name" value="TonB-dep_rcpt-like"/>
</dbReference>
<evidence type="ECO:0000256" key="1">
    <source>
        <dbReference type="ARBA" id="ARBA00004571"/>
    </source>
</evidence>
<sequence>MKKILLICMCFLLLFKTQLFAQERTVSGTITAKEDGQPIPGVTVKIKGTTIGMQTGIDGKYSLKAANGAVLTFSFLGYNDQQVTVSKDIVNIVLTVNSRQLGEVVVTGLGINKAKKTLGYAQTSVKNEEINKSAPINLLGGLQGKISGVNISNVSGASGGSTKVILRGYTSIGGTNQPLYVVDGIPLNNARSGSDDNFDFGNNANDIDPNLIDNISFLKGSAASAIYGSRGSNGVIVITTKKGKTGKPVVDFSSASTMTNVAFIYKPQEIFGQGWDGHFVPGENGNWGPKYDGQLRPWGAVVNNTQLIKPFSFIKDNVRSTYDSGMEFNNNITISGGTDASNYLLSYNNITSDGVLPGNVDGFARNNFTLKGGTNYKNFSADATLNYVAKNGNFVATGQGPTGVANTFYESVLQIPGDIPIKDLRDYKNLYFNTDNYYTPFAENPYYTLYENGSKTKSDRFFGNINLNYKLAPWFTLQLQQGADVSNSGTKIWYNSNSPTPGSWVGGGNTEGQSRTPDDGGVEEDNYQNYEYDTKLQGIFVKKIGSDFDINALAGINYNDRGSRSVATSIQGLAIPGFFNLSNSVNKPSSAEAESHRRLLGFYAQGTVGYKNYLYLTVTGRNDITSTLATGNNSYFYPAANASFILSQALDMKSSAVSYIKLRGSYGETGSDTDPYSVSNILSSTSVALGFGNLSFPFQGVPGFTISNTLLNSNLRPERVKEYEFGGEFRFLNDRLGLDVTYYQRTRRDQILAVPIAPSGGYSFELVNFGAVRNRGIELAFSATPVKTNLVNWDINYTFSKSRSIVTALPEGLDKVILNGDGYGGEFVAMKDQPLGILQAPVPTYDPQGHIVVDSQGFPIAASANGSYGNFQHDFVMGFNSNVRVQNFTLGFTVEWDKGGKFYSGTADLFNFVGADPRTTYNDRNPFIVPNSVQQVKDANGNVTGYIENTTPISEADNDDYYYTSSNKAQAWSRDILDRSFVKLREVVLNYSLPKSFTNKLGVAKASIGLYGRNLYTWLPAGNKVVDPEVSNYGTDLASEYGEFRTAPPLRYYGAALKVTF</sequence>